<evidence type="ECO:0000256" key="6">
    <source>
        <dbReference type="ARBA" id="ARBA00023237"/>
    </source>
</evidence>
<dbReference type="Gene3D" id="2.170.130.10">
    <property type="entry name" value="TonB-dependent receptor, plug domain"/>
    <property type="match status" value="1"/>
</dbReference>
<evidence type="ECO:0000256" key="1">
    <source>
        <dbReference type="ARBA" id="ARBA00004571"/>
    </source>
</evidence>
<reference evidence="10 11" key="1">
    <citation type="submission" date="2016-10" db="EMBL/GenBank/DDBJ databases">
        <authorList>
            <person name="de Groot N.N."/>
        </authorList>
    </citation>
    <scope>NUCLEOTIDE SEQUENCE [LARGE SCALE GENOMIC DNA]</scope>
    <source>
        <strain evidence="10 11">Vu-144</strain>
    </source>
</reference>
<dbReference type="InterPro" id="IPR023996">
    <property type="entry name" value="TonB-dep_OMP_SusC/RagA"/>
</dbReference>
<keyword evidence="5 7" id="KW-0472">Membrane</keyword>
<dbReference type="AlphaFoldDB" id="A0A1H3VLD2"/>
<proteinExistence type="inferred from homology"/>
<comment type="similarity">
    <text evidence="7">Belongs to the TonB-dependent receptor family.</text>
</comment>
<evidence type="ECO:0000256" key="3">
    <source>
        <dbReference type="ARBA" id="ARBA00022452"/>
    </source>
</evidence>
<dbReference type="Pfam" id="PF07715">
    <property type="entry name" value="Plug"/>
    <property type="match status" value="1"/>
</dbReference>
<feature type="chain" id="PRO_5011776719" evidence="8">
    <location>
        <begin position="23"/>
        <end position="1049"/>
    </location>
</feature>
<dbReference type="Gene3D" id="2.60.40.1120">
    <property type="entry name" value="Carboxypeptidase-like, regulatory domain"/>
    <property type="match status" value="1"/>
</dbReference>
<evidence type="ECO:0000256" key="8">
    <source>
        <dbReference type="SAM" id="SignalP"/>
    </source>
</evidence>
<feature type="domain" description="TonB-dependent receptor plug" evidence="9">
    <location>
        <begin position="115"/>
        <end position="223"/>
    </location>
</feature>
<feature type="signal peptide" evidence="8">
    <location>
        <begin position="1"/>
        <end position="22"/>
    </location>
</feature>
<keyword evidence="3 7" id="KW-1134">Transmembrane beta strand</keyword>
<organism evidence="10 11">
    <name type="scientific">Arachidicoccus rhizosphaerae</name>
    <dbReference type="NCBI Taxonomy" id="551991"/>
    <lineage>
        <taxon>Bacteria</taxon>
        <taxon>Pseudomonadati</taxon>
        <taxon>Bacteroidota</taxon>
        <taxon>Chitinophagia</taxon>
        <taxon>Chitinophagales</taxon>
        <taxon>Chitinophagaceae</taxon>
        <taxon>Arachidicoccus</taxon>
    </lineage>
</organism>
<dbReference type="Proteomes" id="UP000199041">
    <property type="component" value="Unassembled WGS sequence"/>
</dbReference>
<dbReference type="InterPro" id="IPR037066">
    <property type="entry name" value="Plug_dom_sf"/>
</dbReference>
<evidence type="ECO:0000313" key="11">
    <source>
        <dbReference type="Proteomes" id="UP000199041"/>
    </source>
</evidence>
<dbReference type="STRING" id="551991.SAMN05192529_101204"/>
<evidence type="ECO:0000256" key="4">
    <source>
        <dbReference type="ARBA" id="ARBA00022692"/>
    </source>
</evidence>
<comment type="subcellular location">
    <subcellularLocation>
        <location evidence="1 7">Cell outer membrane</location>
        <topology evidence="1 7">Multi-pass membrane protein</topology>
    </subcellularLocation>
</comment>
<evidence type="ECO:0000256" key="2">
    <source>
        <dbReference type="ARBA" id="ARBA00022448"/>
    </source>
</evidence>
<evidence type="ECO:0000259" key="9">
    <source>
        <dbReference type="Pfam" id="PF07715"/>
    </source>
</evidence>
<name>A0A1H3VLD2_9BACT</name>
<dbReference type="RefSeq" id="WP_091392247.1">
    <property type="nucleotide sequence ID" value="NZ_FNQY01000001.1"/>
</dbReference>
<dbReference type="Pfam" id="PF13715">
    <property type="entry name" value="CarbopepD_reg_2"/>
    <property type="match status" value="1"/>
</dbReference>
<dbReference type="NCBIfam" id="TIGR04057">
    <property type="entry name" value="SusC_RagA_signa"/>
    <property type="match status" value="1"/>
</dbReference>
<dbReference type="InterPro" id="IPR039426">
    <property type="entry name" value="TonB-dep_rcpt-like"/>
</dbReference>
<evidence type="ECO:0000313" key="10">
    <source>
        <dbReference type="EMBL" id="SDZ74912.1"/>
    </source>
</evidence>
<dbReference type="InterPro" id="IPR008969">
    <property type="entry name" value="CarboxyPept-like_regulatory"/>
</dbReference>
<protein>
    <submittedName>
        <fullName evidence="10">TonB-linked outer membrane protein, SusC/RagA family</fullName>
    </submittedName>
</protein>
<keyword evidence="4 7" id="KW-0812">Transmembrane</keyword>
<keyword evidence="8" id="KW-0732">Signal</keyword>
<dbReference type="EMBL" id="FNQY01000001">
    <property type="protein sequence ID" value="SDZ74912.1"/>
    <property type="molecule type" value="Genomic_DNA"/>
</dbReference>
<dbReference type="OrthoDB" id="609136at2"/>
<dbReference type="GO" id="GO:0009279">
    <property type="term" value="C:cell outer membrane"/>
    <property type="evidence" value="ECO:0007669"/>
    <property type="project" value="UniProtKB-SubCell"/>
</dbReference>
<evidence type="ECO:0000256" key="7">
    <source>
        <dbReference type="PROSITE-ProRule" id="PRU01360"/>
    </source>
</evidence>
<accession>A0A1H3VLD2</accession>
<dbReference type="SUPFAM" id="SSF56935">
    <property type="entry name" value="Porins"/>
    <property type="match status" value="1"/>
</dbReference>
<sequence length="1049" mass="115119">MRQKLLLLFCFGLFLIGNSALAQKVSVTGTVQNQQGEAIPSASVKLKGTNVGALTDENGQFKISAEIGQTILITSIGYQDKSIVINGKNLAIVLQATNNDLTDVVVTAGGITRKKIELGAAQTIVAGEQITKAKSVNIAGGLQDKVAGLQIQGTTGGVNPNYRIILRGNRSLTGNNEALIVLDNVIVPNEVLGNLNPEDVESINVLQGAGAAAIYGSKASNGAIIVTTKKGRAGNTAIKLSQTATIESVAFFPKMQNKYGQGGSAYGYDENGYPTFSNIENQSYGPAFDGSTVNLGEPLEDGSQQTIPYTGNDSRKDFWDKGLTNQTDFSLTSGDAVSTFYMSGQYATVKGTTPKDKFNRASLRVNGSRKIYNDKVVATYSLGFTQNNYDITTQTADIYNNMLNMPSDVDITRYANWQTDPFANPNGYYNPWYLNPYWELDNYRQHSRNSYLVGNVQVTYKPLEWLEFTARQGITHRNYSDKTWNGSFTYSEYAKTSSSNSKSDISAAVSDGEFYSTNLLSDLFFQAKFKANDFSFNFLGGGQWNQDEYKGVNVSASPLVVPDLYNVSNLVGIPGASEGNYKARTMGFYGDFRVGYKEWLFLHMTGRNDWTSILPVNTRSFFYPSADLSFIATNALDFLKNSNVIHFLKIRGGVSKVGEVNLPGTYGSYQLQRTYSQQNGFPYGDLAGFGLDNRIVSNQLKPEMTRQYEFGFDLNLFPRDIVTAAVTYYHSTTSDQTVSTGISYASGGSSYLTNVGKTMSRGLETELKINPIRNEDWDVSFGVNYTYLDNKVISIDGDLINQIALSSYSDGSGSYAKAGYAFPVIMGLDYYRDDQGHVIVDAETGLPTKNPTLQVLGNAVAKHRLGLDFNVNFKGITLAGLFEYRGGYDMYFGGGNTYDWAGTGIRTTIFNRGRFVFPNSVYEDPNNPGTYIKNTNITITDGNGNSGFWTDDLNRAVSSNYITSGAFWKLRELSLSYDIPQSFLRKTKAIKKMTVSLQGRNLFIWLPKTNLYTDPEYSEVSSTSNGVGITGISSAPPSRYYGGTISLTF</sequence>
<gene>
    <name evidence="10" type="ORF">SAMN05192529_101204</name>
</gene>
<dbReference type="Gene3D" id="2.40.170.20">
    <property type="entry name" value="TonB-dependent receptor, beta-barrel domain"/>
    <property type="match status" value="1"/>
</dbReference>
<dbReference type="InterPro" id="IPR023997">
    <property type="entry name" value="TonB-dep_OMP_SusC/RagA_CS"/>
</dbReference>
<evidence type="ECO:0000256" key="5">
    <source>
        <dbReference type="ARBA" id="ARBA00023136"/>
    </source>
</evidence>
<keyword evidence="6 7" id="KW-0998">Cell outer membrane</keyword>
<dbReference type="SUPFAM" id="SSF49464">
    <property type="entry name" value="Carboxypeptidase regulatory domain-like"/>
    <property type="match status" value="1"/>
</dbReference>
<dbReference type="PROSITE" id="PS52016">
    <property type="entry name" value="TONB_DEPENDENT_REC_3"/>
    <property type="match status" value="1"/>
</dbReference>
<keyword evidence="2 7" id="KW-0813">Transport</keyword>
<keyword evidence="11" id="KW-1185">Reference proteome</keyword>
<dbReference type="NCBIfam" id="TIGR04056">
    <property type="entry name" value="OMP_RagA_SusC"/>
    <property type="match status" value="1"/>
</dbReference>
<dbReference type="InterPro" id="IPR012910">
    <property type="entry name" value="Plug_dom"/>
</dbReference>
<dbReference type="InterPro" id="IPR036942">
    <property type="entry name" value="Beta-barrel_TonB_sf"/>
</dbReference>